<feature type="region of interest" description="Disordered" evidence="1">
    <location>
        <begin position="186"/>
        <end position="273"/>
    </location>
</feature>
<dbReference type="SUPFAM" id="SSF47769">
    <property type="entry name" value="SAM/Pointed domain"/>
    <property type="match status" value="1"/>
</dbReference>
<dbReference type="SMART" id="SM00233">
    <property type="entry name" value="PH"/>
    <property type="match status" value="1"/>
</dbReference>
<dbReference type="eggNOG" id="ENOG502RDYZ">
    <property type="taxonomic scope" value="Eukaryota"/>
</dbReference>
<dbReference type="PROSITE" id="PS50105">
    <property type="entry name" value="SAM_DOMAIN"/>
    <property type="match status" value="1"/>
</dbReference>
<dbReference type="CDD" id="cd09535">
    <property type="entry name" value="SAM_BOI-like_fungal"/>
    <property type="match status" value="1"/>
</dbReference>
<dbReference type="SUPFAM" id="SSF50729">
    <property type="entry name" value="PH domain-like"/>
    <property type="match status" value="1"/>
</dbReference>
<evidence type="ECO:0000256" key="1">
    <source>
        <dbReference type="SAM" id="MobiDB-lite"/>
    </source>
</evidence>
<keyword evidence="5" id="KW-1185">Reference proteome</keyword>
<feature type="region of interest" description="Disordered" evidence="1">
    <location>
        <begin position="99"/>
        <end position="125"/>
    </location>
</feature>
<evidence type="ECO:0000313" key="5">
    <source>
        <dbReference type="Proteomes" id="UP000018144"/>
    </source>
</evidence>
<feature type="compositionally biased region" description="Basic residues" evidence="1">
    <location>
        <begin position="552"/>
        <end position="567"/>
    </location>
</feature>
<feature type="domain" description="PH" evidence="2">
    <location>
        <begin position="897"/>
        <end position="1025"/>
    </location>
</feature>
<dbReference type="InterPro" id="IPR011993">
    <property type="entry name" value="PH-like_dom_sf"/>
</dbReference>
<feature type="domain" description="SAM" evidence="3">
    <location>
        <begin position="298"/>
        <end position="362"/>
    </location>
</feature>
<dbReference type="OMA" id="PPDMNYR"/>
<dbReference type="OrthoDB" id="422827at2759"/>
<name>U4L5R8_PYROM</name>
<dbReference type="InterPro" id="IPR013761">
    <property type="entry name" value="SAM/pointed_sf"/>
</dbReference>
<sequence length="1042" mass="115061">MASSSIQYRRSATNGTPIPSRLAAMTNNARQPNRPQSSATSIDGASDYEDSRKRPAHGWQARKQNIMMRPMAEEERDVSDAESFDSLTYRAKFMSDMLSDSDSSSIDGRHSIVSYGPPTPRTPSPEYMEEGFPMVEIMDEKSPRSSRASSMEASPAFAAKVKAMTTVGPRGPHLFRSYSTSHTTNISHITIPSPRSSLPPTPSLTDASRSPSLHKLPDSPLPTPRVLSARGTPKLGSSSPRYPSSPRLSQSPRVSQHSPHHTPRTESEAYFDNSRPVSGENILIAAEDAFDIEEVRTWSPNQVCAWMAALGFEQEMVEKFAKNDISGAILIDLKWDDLKELDIQSFGKRTELWTEILHLRARGIPTPDRAEFIRTSSRIARSSSTISAANSRARSGSSTSVASQMIAVPEDDQTIVGYGPRTPVYRATPPTPLPQTVHKPMVLPSNVSDADDDEHDDGVQPRNRPVVRRRRRTNVRMPQRQVAVDSIIITSDEEFPGSYIAKIEAMTSYDQGRPMRRNMSKRDSVTPSDSVSLRGRKQKKPAAATIQDFTKKPHKCKKGDKCRKHGRAEHPTLPSRPKSEVRSEHGTILIATTPSIADFSGMQPVIPHDSPRTIQGSPTTLQGSPRPQSGYTSPSIIASSDALGQIQSKEIKLKESVLREVSRLDPQESVRQFITYQHLQHLEEARNTPPPVPTKVPAEHLNAAPRRPSPPPAPRKDSIGSIMPPHPVPTPQPYPSHASHASYQRLPPSVPHTASTTGSLCPPTPSPPMQRSQTPSFGLRIQGMEQVVPPHANFSVPNRVRSPGMMRTTTPFSEADVPCPTGTPINFRDQSQSVPPELHYRRFPTPTIESLTAPIVPRGAGIQRSQSTRPTLNMVEESAEWEMVDDGEVKMAPSPSMRTHSGWMKKRRTNWFRHEWPDYHFVLRGTRLGYARDVATGEVGSIDMDQYQVACSNSGSTKLSAAFKAGKIFGKKKEDGVAGSYFFQLVPADGPGQKGKKNIGKVHCFAVGSREERIDWMRELMLAKAIKQKGQGFEVEVNGEKV</sequence>
<dbReference type="InterPro" id="IPR001660">
    <property type="entry name" value="SAM"/>
</dbReference>
<reference evidence="4 5" key="1">
    <citation type="journal article" date="2013" name="PLoS Genet.">
        <title>The genome and development-dependent transcriptomes of Pyronema confluens: a window into fungal evolution.</title>
        <authorList>
            <person name="Traeger S."/>
            <person name="Altegoer F."/>
            <person name="Freitag M."/>
            <person name="Gabaldon T."/>
            <person name="Kempken F."/>
            <person name="Kumar A."/>
            <person name="Marcet-Houben M."/>
            <person name="Poggeler S."/>
            <person name="Stajich J.E."/>
            <person name="Nowrousian M."/>
        </authorList>
    </citation>
    <scope>NUCLEOTIDE SEQUENCE [LARGE SCALE GENOMIC DNA]</scope>
    <source>
        <strain evidence="5">CBS 100304</strain>
        <tissue evidence="4">Vegetative mycelium</tissue>
    </source>
</reference>
<feature type="compositionally biased region" description="Polar residues" evidence="1">
    <location>
        <begin position="1"/>
        <end position="17"/>
    </location>
</feature>
<feature type="region of interest" description="Disordered" evidence="1">
    <location>
        <begin position="1"/>
        <end position="81"/>
    </location>
</feature>
<evidence type="ECO:0000259" key="3">
    <source>
        <dbReference type="PROSITE" id="PS50105"/>
    </source>
</evidence>
<feature type="compositionally biased region" description="Polar residues" evidence="1">
    <location>
        <begin position="25"/>
        <end position="43"/>
    </location>
</feature>
<feature type="region of interest" description="Disordered" evidence="1">
    <location>
        <begin position="513"/>
        <end position="584"/>
    </location>
</feature>
<feature type="region of interest" description="Disordered" evidence="1">
    <location>
        <begin position="685"/>
        <end position="774"/>
    </location>
</feature>
<gene>
    <name evidence="4" type="ORF">PCON_11750</name>
</gene>
<feature type="region of interest" description="Disordered" evidence="1">
    <location>
        <begin position="599"/>
        <end position="636"/>
    </location>
</feature>
<accession>U4L5R8</accession>
<dbReference type="InterPro" id="IPR001849">
    <property type="entry name" value="PH_domain"/>
</dbReference>
<feature type="compositionally biased region" description="Pro residues" evidence="1">
    <location>
        <begin position="724"/>
        <end position="734"/>
    </location>
</feature>
<dbReference type="Pfam" id="PF00169">
    <property type="entry name" value="PH"/>
    <property type="match status" value="1"/>
</dbReference>
<protein>
    <submittedName>
        <fullName evidence="4">Similar to Protein BOI2 acc. no. P39969</fullName>
    </submittedName>
</protein>
<evidence type="ECO:0000259" key="2">
    <source>
        <dbReference type="PROSITE" id="PS50003"/>
    </source>
</evidence>
<dbReference type="SMART" id="SM00454">
    <property type="entry name" value="SAM"/>
    <property type="match status" value="1"/>
</dbReference>
<feature type="compositionally biased region" description="Polar residues" evidence="1">
    <location>
        <begin position="612"/>
        <end position="636"/>
    </location>
</feature>
<dbReference type="Pfam" id="PF07647">
    <property type="entry name" value="SAM_2"/>
    <property type="match status" value="1"/>
</dbReference>
<proteinExistence type="predicted"/>
<feature type="region of interest" description="Disordered" evidence="1">
    <location>
        <begin position="429"/>
        <end position="461"/>
    </location>
</feature>
<evidence type="ECO:0000313" key="4">
    <source>
        <dbReference type="EMBL" id="CCX12156.1"/>
    </source>
</evidence>
<dbReference type="Proteomes" id="UP000018144">
    <property type="component" value="Unassembled WGS sequence"/>
</dbReference>
<dbReference type="AlphaFoldDB" id="U4L5R8"/>
<dbReference type="EMBL" id="HF935680">
    <property type="protein sequence ID" value="CCX12156.1"/>
    <property type="molecule type" value="Genomic_DNA"/>
</dbReference>
<feature type="compositionally biased region" description="Low complexity" evidence="1">
    <location>
        <begin position="237"/>
        <end position="255"/>
    </location>
</feature>
<feature type="compositionally biased region" description="Low complexity" evidence="1">
    <location>
        <begin position="186"/>
        <end position="196"/>
    </location>
</feature>
<dbReference type="Gene3D" id="1.10.150.50">
    <property type="entry name" value="Transcription Factor, Ets-1"/>
    <property type="match status" value="1"/>
</dbReference>
<organism evidence="4 5">
    <name type="scientific">Pyronema omphalodes (strain CBS 100304)</name>
    <name type="common">Pyronema confluens</name>
    <dbReference type="NCBI Taxonomy" id="1076935"/>
    <lineage>
        <taxon>Eukaryota</taxon>
        <taxon>Fungi</taxon>
        <taxon>Dikarya</taxon>
        <taxon>Ascomycota</taxon>
        <taxon>Pezizomycotina</taxon>
        <taxon>Pezizomycetes</taxon>
        <taxon>Pezizales</taxon>
        <taxon>Pyronemataceae</taxon>
        <taxon>Pyronema</taxon>
    </lineage>
</organism>
<dbReference type="PROSITE" id="PS50003">
    <property type="entry name" value="PH_DOMAIN"/>
    <property type="match status" value="1"/>
</dbReference>
<dbReference type="Gene3D" id="2.30.29.30">
    <property type="entry name" value="Pleckstrin-homology domain (PH domain)/Phosphotyrosine-binding domain (PTB)"/>
    <property type="match status" value="1"/>
</dbReference>